<organism evidence="1">
    <name type="scientific">Anguilla anguilla</name>
    <name type="common">European freshwater eel</name>
    <name type="synonym">Muraena anguilla</name>
    <dbReference type="NCBI Taxonomy" id="7936"/>
    <lineage>
        <taxon>Eukaryota</taxon>
        <taxon>Metazoa</taxon>
        <taxon>Chordata</taxon>
        <taxon>Craniata</taxon>
        <taxon>Vertebrata</taxon>
        <taxon>Euteleostomi</taxon>
        <taxon>Actinopterygii</taxon>
        <taxon>Neopterygii</taxon>
        <taxon>Teleostei</taxon>
        <taxon>Anguilliformes</taxon>
        <taxon>Anguillidae</taxon>
        <taxon>Anguilla</taxon>
    </lineage>
</organism>
<protein>
    <submittedName>
        <fullName evidence="1">Uncharacterized protein</fullName>
    </submittedName>
</protein>
<accession>A0A0E9U8X9</accession>
<proteinExistence type="predicted"/>
<dbReference type="AlphaFoldDB" id="A0A0E9U8X9"/>
<reference evidence="1" key="2">
    <citation type="journal article" date="2015" name="Fish Shellfish Immunol.">
        <title>Early steps in the European eel (Anguilla anguilla)-Vibrio vulnificus interaction in the gills: Role of the RtxA13 toxin.</title>
        <authorList>
            <person name="Callol A."/>
            <person name="Pajuelo D."/>
            <person name="Ebbesson L."/>
            <person name="Teles M."/>
            <person name="MacKenzie S."/>
            <person name="Amaro C."/>
        </authorList>
    </citation>
    <scope>NUCLEOTIDE SEQUENCE</scope>
</reference>
<sequence length="54" mass="5991">MRSKTQGQMSVFCGPVQRCHGRRGSEGGPVFELEMISVLPKTVHFLSVLENESL</sequence>
<name>A0A0E9U8X9_ANGAN</name>
<reference evidence="1" key="1">
    <citation type="submission" date="2014-11" db="EMBL/GenBank/DDBJ databases">
        <authorList>
            <person name="Amaro Gonzalez C."/>
        </authorList>
    </citation>
    <scope>NUCLEOTIDE SEQUENCE</scope>
</reference>
<dbReference type="EMBL" id="GBXM01046233">
    <property type="protein sequence ID" value="JAH62344.1"/>
    <property type="molecule type" value="Transcribed_RNA"/>
</dbReference>
<evidence type="ECO:0000313" key="1">
    <source>
        <dbReference type="EMBL" id="JAH62344.1"/>
    </source>
</evidence>